<evidence type="ECO:0000256" key="6">
    <source>
        <dbReference type="SAM" id="Phobius"/>
    </source>
</evidence>
<keyword evidence="3 6" id="KW-0812">Transmembrane</keyword>
<dbReference type="InterPro" id="IPR015867">
    <property type="entry name" value="N-reg_PII/ATP_PRibTrfase_C"/>
</dbReference>
<dbReference type="InterPro" id="IPR003740">
    <property type="entry name" value="YitT"/>
</dbReference>
<feature type="transmembrane region" description="Helical" evidence="6">
    <location>
        <begin position="12"/>
        <end position="34"/>
    </location>
</feature>
<reference evidence="8 9" key="1">
    <citation type="submission" date="2021-03" db="EMBL/GenBank/DDBJ databases">
        <title>Genomic Encyclopedia of Type Strains, Phase IV (KMG-IV): sequencing the most valuable type-strain genomes for metagenomic binning, comparative biology and taxonomic classification.</title>
        <authorList>
            <person name="Goeker M."/>
        </authorList>
    </citation>
    <scope>NUCLEOTIDE SEQUENCE [LARGE SCALE GENOMIC DNA]</scope>
    <source>
        <strain evidence="8 9">DSM 101872</strain>
    </source>
</reference>
<keyword evidence="2" id="KW-1003">Cell membrane</keyword>
<dbReference type="InterPro" id="IPR019264">
    <property type="entry name" value="DUF2179"/>
</dbReference>
<dbReference type="PANTHER" id="PTHR33545:SF9">
    <property type="entry name" value="UPF0750 MEMBRANE PROTEIN YITE"/>
    <property type="match status" value="1"/>
</dbReference>
<organism evidence="8 9">
    <name type="scientific">Lactobacillus colini</name>
    <dbReference type="NCBI Taxonomy" id="1819254"/>
    <lineage>
        <taxon>Bacteria</taxon>
        <taxon>Bacillati</taxon>
        <taxon>Bacillota</taxon>
        <taxon>Bacilli</taxon>
        <taxon>Lactobacillales</taxon>
        <taxon>Lactobacillaceae</taxon>
        <taxon>Lactobacillus</taxon>
    </lineage>
</organism>
<name>A0ABS4MB66_9LACO</name>
<gene>
    <name evidence="8" type="ORF">J2Z60_000075</name>
</gene>
<dbReference type="Gene3D" id="3.30.70.120">
    <property type="match status" value="1"/>
</dbReference>
<proteinExistence type="predicted"/>
<evidence type="ECO:0000256" key="3">
    <source>
        <dbReference type="ARBA" id="ARBA00022692"/>
    </source>
</evidence>
<feature type="transmembrane region" description="Helical" evidence="6">
    <location>
        <begin position="106"/>
        <end position="125"/>
    </location>
</feature>
<evidence type="ECO:0000313" key="9">
    <source>
        <dbReference type="Proteomes" id="UP001519292"/>
    </source>
</evidence>
<dbReference type="Pfam" id="PF10035">
    <property type="entry name" value="DUF2179"/>
    <property type="match status" value="1"/>
</dbReference>
<evidence type="ECO:0000256" key="1">
    <source>
        <dbReference type="ARBA" id="ARBA00004651"/>
    </source>
</evidence>
<dbReference type="EMBL" id="JAGGLU010000001">
    <property type="protein sequence ID" value="MBP2056913.1"/>
    <property type="molecule type" value="Genomic_DNA"/>
</dbReference>
<protein>
    <submittedName>
        <fullName evidence="8">Uncharacterized membrane-anchored protein YitT (DUF2179 family)</fullName>
    </submittedName>
</protein>
<feature type="transmembrane region" description="Helical" evidence="6">
    <location>
        <begin position="54"/>
        <end position="75"/>
    </location>
</feature>
<feature type="transmembrane region" description="Helical" evidence="6">
    <location>
        <begin position="145"/>
        <end position="166"/>
    </location>
</feature>
<keyword evidence="9" id="KW-1185">Reference proteome</keyword>
<evidence type="ECO:0000313" key="8">
    <source>
        <dbReference type="EMBL" id="MBP2056913.1"/>
    </source>
</evidence>
<dbReference type="InterPro" id="IPR051461">
    <property type="entry name" value="UPF0750_membrane"/>
</dbReference>
<dbReference type="CDD" id="cd16380">
    <property type="entry name" value="YitT_C"/>
    <property type="match status" value="1"/>
</dbReference>
<evidence type="ECO:0000256" key="4">
    <source>
        <dbReference type="ARBA" id="ARBA00022989"/>
    </source>
</evidence>
<comment type="caution">
    <text evidence="8">The sequence shown here is derived from an EMBL/GenBank/DDBJ whole genome shotgun (WGS) entry which is preliminary data.</text>
</comment>
<evidence type="ECO:0000256" key="2">
    <source>
        <dbReference type="ARBA" id="ARBA00022475"/>
    </source>
</evidence>
<dbReference type="PIRSF" id="PIRSF006483">
    <property type="entry name" value="Membrane_protein_YitT"/>
    <property type="match status" value="1"/>
</dbReference>
<accession>A0ABS4MB66</accession>
<dbReference type="Pfam" id="PF02588">
    <property type="entry name" value="YitT_membrane"/>
    <property type="match status" value="1"/>
</dbReference>
<dbReference type="PANTHER" id="PTHR33545">
    <property type="entry name" value="UPF0750 MEMBRANE PROTEIN YITT-RELATED"/>
    <property type="match status" value="1"/>
</dbReference>
<comment type="subcellular location">
    <subcellularLocation>
        <location evidence="1">Cell membrane</location>
        <topology evidence="1">Multi-pass membrane protein</topology>
    </subcellularLocation>
</comment>
<evidence type="ECO:0000256" key="5">
    <source>
        <dbReference type="ARBA" id="ARBA00023136"/>
    </source>
</evidence>
<feature type="domain" description="DUF2179" evidence="7">
    <location>
        <begin position="221"/>
        <end position="274"/>
    </location>
</feature>
<dbReference type="RefSeq" id="WP_209685229.1">
    <property type="nucleotide sequence ID" value="NZ_JAGGLU010000001.1"/>
</dbReference>
<evidence type="ECO:0000259" key="7">
    <source>
        <dbReference type="Pfam" id="PF10035"/>
    </source>
</evidence>
<dbReference type="Proteomes" id="UP001519292">
    <property type="component" value="Unassembled WGS sequence"/>
</dbReference>
<sequence length="279" mass="31277">MNKNLKKRSWMKWIIFLIGLEIIAISINFFYGPINIAAGGSTGISILVDAVWGVNRSLIVLIVNIFMLILSWFFLGKKITQNIAIGSLLLPLLMQITPSFKLTNNYLLAVIFGGALMGLGVTLLYRINASSGGTTVIPMILKKYFYIDSSIGLLGIDMIIIFLNVFVAGWEAFLLAALSQVVTSITMNYTEAGFDRKYQIRVMSNNHFRELKKILMEDTQGLTLYNVEGGYSQDEKQQILVVVDRRDYGPLISKIHEIDPDAFIITDTVVRVHGGQWEI</sequence>
<keyword evidence="4 6" id="KW-1133">Transmembrane helix</keyword>
<keyword evidence="5 6" id="KW-0472">Membrane</keyword>